<sequence length="447" mass="49176">MSQLWPDGNDKSLLLAVIRYLEDLKAHKSVDNDNKDALGVAIDCLRSFGGENNDILPFTLEQLYEQYRDRNEKPQSKHRDRFLQFLSALHEKGYFKQVENDPGQYKLILEQARIKYNQRCPLFEVGPLESLGITKEEIEQIGKAGGAAPVSTAATATTATATATTTSDDSTVNKKKETNDSKPQTKKQENTTVEEKEVSAEAKKKAEVYKTEGNQLFASNQHKEAIAKYTSAIECDPTNAVYFCNRAAAYTHVKKHKALKLDNNYVKAYIRLGVAELERGNLEAARDAYQEAAKRTKTSDPSWDTYMERVEYIKQKIELEKNKSSKPSRNANPGGSSGAGGDGGLGNWMDGLSQMGGGAGGGLGGLAGLLNNPMMQQMAQQMMSNPEMMQQMSEFMNNPDSMSQIQNIVGDPNFQNIVGDAPNTNSAGNSDGNSDDASAMQDVLYLY</sequence>
<dbReference type="Gene3D" id="1.20.5.420">
    <property type="entry name" value="Immunoglobulin FC, subunit C"/>
    <property type="match status" value="1"/>
</dbReference>
<dbReference type="Gene3D" id="1.25.40.10">
    <property type="entry name" value="Tetratricopeptide repeat domain"/>
    <property type="match status" value="1"/>
</dbReference>
<evidence type="ECO:0000256" key="1">
    <source>
        <dbReference type="ARBA" id="ARBA00008175"/>
    </source>
</evidence>
<feature type="compositionally biased region" description="Low complexity" evidence="5">
    <location>
        <begin position="152"/>
        <end position="166"/>
    </location>
</feature>
<dbReference type="GO" id="GO:0016020">
    <property type="term" value="C:membrane"/>
    <property type="evidence" value="ECO:0007669"/>
    <property type="project" value="TreeGrafter"/>
</dbReference>
<feature type="compositionally biased region" description="Basic and acidic residues" evidence="5">
    <location>
        <begin position="186"/>
        <end position="199"/>
    </location>
</feature>
<evidence type="ECO:0000256" key="4">
    <source>
        <dbReference type="PROSITE-ProRule" id="PRU00339"/>
    </source>
</evidence>
<name>X6P8Q9_RETFI</name>
<feature type="region of interest" description="Disordered" evidence="5">
    <location>
        <begin position="318"/>
        <end position="349"/>
    </location>
</feature>
<feature type="compositionally biased region" description="Polar residues" evidence="5">
    <location>
        <begin position="422"/>
        <end position="436"/>
    </location>
</feature>
<dbReference type="Proteomes" id="UP000023152">
    <property type="component" value="Unassembled WGS sequence"/>
</dbReference>
<dbReference type="GO" id="GO:0072380">
    <property type="term" value="C:TRC complex"/>
    <property type="evidence" value="ECO:0007669"/>
    <property type="project" value="TreeGrafter"/>
</dbReference>
<keyword evidence="8" id="KW-1185">Reference proteome</keyword>
<dbReference type="Pfam" id="PF16546">
    <property type="entry name" value="SGTA_dimer"/>
    <property type="match status" value="1"/>
</dbReference>
<evidence type="ECO:0000256" key="2">
    <source>
        <dbReference type="ARBA" id="ARBA00022737"/>
    </source>
</evidence>
<dbReference type="PROSITE" id="PS50005">
    <property type="entry name" value="TPR"/>
    <property type="match status" value="2"/>
</dbReference>
<dbReference type="InterPro" id="IPR011990">
    <property type="entry name" value="TPR-like_helical_dom_sf"/>
</dbReference>
<dbReference type="PANTHER" id="PTHR45831">
    <property type="entry name" value="LD24721P"/>
    <property type="match status" value="1"/>
</dbReference>
<dbReference type="OMA" id="RERYPLN"/>
<organism evidence="7 8">
    <name type="scientific">Reticulomyxa filosa</name>
    <dbReference type="NCBI Taxonomy" id="46433"/>
    <lineage>
        <taxon>Eukaryota</taxon>
        <taxon>Sar</taxon>
        <taxon>Rhizaria</taxon>
        <taxon>Retaria</taxon>
        <taxon>Foraminifera</taxon>
        <taxon>Monothalamids</taxon>
        <taxon>Reticulomyxidae</taxon>
        <taxon>Reticulomyxa</taxon>
    </lineage>
</organism>
<dbReference type="GO" id="GO:0006620">
    <property type="term" value="P:post-translational protein targeting to endoplasmic reticulum membrane"/>
    <property type="evidence" value="ECO:0007669"/>
    <property type="project" value="TreeGrafter"/>
</dbReference>
<dbReference type="GO" id="GO:0060090">
    <property type="term" value="F:molecular adaptor activity"/>
    <property type="evidence" value="ECO:0007669"/>
    <property type="project" value="TreeGrafter"/>
</dbReference>
<dbReference type="InterPro" id="IPR019734">
    <property type="entry name" value="TPR_rpt"/>
</dbReference>
<evidence type="ECO:0000313" key="8">
    <source>
        <dbReference type="Proteomes" id="UP000023152"/>
    </source>
</evidence>
<feature type="compositionally biased region" description="Gly residues" evidence="5">
    <location>
        <begin position="335"/>
        <end position="346"/>
    </location>
</feature>
<dbReference type="SMART" id="SM00028">
    <property type="entry name" value="TPR"/>
    <property type="match status" value="2"/>
</dbReference>
<comment type="caution">
    <text evidence="7">The sequence shown here is derived from an EMBL/GenBank/DDBJ whole genome shotgun (WGS) entry which is preliminary data.</text>
</comment>
<dbReference type="AlphaFoldDB" id="X6P8Q9"/>
<feature type="domain" description="SGTA homodimerisation" evidence="6">
    <location>
        <begin position="9"/>
        <end position="46"/>
    </location>
</feature>
<evidence type="ECO:0000256" key="5">
    <source>
        <dbReference type="SAM" id="MobiDB-lite"/>
    </source>
</evidence>
<comment type="similarity">
    <text evidence="1">Belongs to the SGT family.</text>
</comment>
<evidence type="ECO:0000313" key="7">
    <source>
        <dbReference type="EMBL" id="ETO34498.1"/>
    </source>
</evidence>
<dbReference type="InterPro" id="IPR032374">
    <property type="entry name" value="SGTA_dimer"/>
</dbReference>
<feature type="region of interest" description="Disordered" evidence="5">
    <location>
        <begin position="145"/>
        <end position="199"/>
    </location>
</feature>
<proteinExistence type="inferred from homology"/>
<dbReference type="Pfam" id="PF13414">
    <property type="entry name" value="TPR_11"/>
    <property type="match status" value="1"/>
</dbReference>
<feature type="repeat" description="TPR" evidence="4">
    <location>
        <begin position="266"/>
        <end position="299"/>
    </location>
</feature>
<gene>
    <name evidence="7" type="ORF">RFI_02596</name>
</gene>
<protein>
    <submittedName>
        <fullName evidence="7">Small glutamine-rich tetratricopeptide repeat-containing protein</fullName>
    </submittedName>
</protein>
<evidence type="ECO:0000259" key="6">
    <source>
        <dbReference type="Pfam" id="PF16546"/>
    </source>
</evidence>
<feature type="region of interest" description="Disordered" evidence="5">
    <location>
        <begin position="416"/>
        <end position="437"/>
    </location>
</feature>
<evidence type="ECO:0000256" key="3">
    <source>
        <dbReference type="ARBA" id="ARBA00022803"/>
    </source>
</evidence>
<keyword evidence="3 4" id="KW-0802">TPR repeat</keyword>
<reference evidence="7 8" key="1">
    <citation type="journal article" date="2013" name="Curr. Biol.">
        <title>The Genome of the Foraminiferan Reticulomyxa filosa.</title>
        <authorList>
            <person name="Glockner G."/>
            <person name="Hulsmann N."/>
            <person name="Schleicher M."/>
            <person name="Noegel A.A."/>
            <person name="Eichinger L."/>
            <person name="Gallinger C."/>
            <person name="Pawlowski J."/>
            <person name="Sierra R."/>
            <person name="Euteneuer U."/>
            <person name="Pillet L."/>
            <person name="Moustafa A."/>
            <person name="Platzer M."/>
            <person name="Groth M."/>
            <person name="Szafranski K."/>
            <person name="Schliwa M."/>
        </authorList>
    </citation>
    <scope>NUCLEOTIDE SEQUENCE [LARGE SCALE GENOMIC DNA]</scope>
</reference>
<accession>X6P8Q9</accession>
<feature type="compositionally biased region" description="Basic and acidic residues" evidence="5">
    <location>
        <begin position="171"/>
        <end position="180"/>
    </location>
</feature>
<dbReference type="PANTHER" id="PTHR45831:SF2">
    <property type="entry name" value="LD24721P"/>
    <property type="match status" value="1"/>
</dbReference>
<dbReference type="InterPro" id="IPR047150">
    <property type="entry name" value="SGT"/>
</dbReference>
<dbReference type="SUPFAM" id="SSF48452">
    <property type="entry name" value="TPR-like"/>
    <property type="match status" value="1"/>
</dbReference>
<dbReference type="OrthoDB" id="2335338at2759"/>
<dbReference type="EMBL" id="ASPP01002502">
    <property type="protein sequence ID" value="ETO34498.1"/>
    <property type="molecule type" value="Genomic_DNA"/>
</dbReference>
<feature type="repeat" description="TPR" evidence="4">
    <location>
        <begin position="206"/>
        <end position="239"/>
    </location>
</feature>
<keyword evidence="2" id="KW-0677">Repeat</keyword>